<evidence type="ECO:0000256" key="1">
    <source>
        <dbReference type="ARBA" id="ARBA00000012"/>
    </source>
</evidence>
<comment type="function">
    <text evidence="12">Catalyzes the condensation of para-aminobenzoate (pABA) with 6-hydroxymethyl-7,8-dihydropterin diphosphate (DHPt-PP) to form 7,8-dihydropteroate (H2Pte), the immediate precursor of folate derivatives.</text>
</comment>
<dbReference type="Gene3D" id="3.20.20.20">
    <property type="entry name" value="Dihydropteroate synthase-like"/>
    <property type="match status" value="1"/>
</dbReference>
<dbReference type="RefSeq" id="WP_268044835.1">
    <property type="nucleotide sequence ID" value="NZ_CP104064.1"/>
</dbReference>
<feature type="domain" description="Pterin-binding" evidence="13">
    <location>
        <begin position="4"/>
        <end position="249"/>
    </location>
</feature>
<evidence type="ECO:0000256" key="4">
    <source>
        <dbReference type="ARBA" id="ARBA00009503"/>
    </source>
</evidence>
<evidence type="ECO:0000256" key="7">
    <source>
        <dbReference type="ARBA" id="ARBA00022679"/>
    </source>
</evidence>
<comment type="similarity">
    <text evidence="4 12">Belongs to the DHPS family.</text>
</comment>
<keyword evidence="9 12" id="KW-0460">Magnesium</keyword>
<evidence type="ECO:0000259" key="13">
    <source>
        <dbReference type="PROSITE" id="PS50972"/>
    </source>
</evidence>
<evidence type="ECO:0000256" key="5">
    <source>
        <dbReference type="ARBA" id="ARBA00012458"/>
    </source>
</evidence>
<evidence type="ECO:0000313" key="15">
    <source>
        <dbReference type="Proteomes" id="UP001164803"/>
    </source>
</evidence>
<evidence type="ECO:0000256" key="2">
    <source>
        <dbReference type="ARBA" id="ARBA00001946"/>
    </source>
</evidence>
<sequence>MAKCSVMGILNVTPDSFSDGGRYTDVAAAIARAEEMVADGADIIDVGAESTRPGYVPVDPDVEWARLNPVLQHLVAHSPVPISVDTYHAETAARCIDIGVQIINDISACADNRMIAVVRDSDAKYVFMHNRRTTLASLPVEAIVSETALGVDRLLDGGVRPEQIIVDPGVGFAKTQAQNLACIREIDQFGHLGYPVLLGTSRKRVIANVLDVPVDERLEGSLATVAYGALHGVHIVRVHDVKETARLCRMLEAVTHVPTRGQEK</sequence>
<dbReference type="InterPro" id="IPR000489">
    <property type="entry name" value="Pterin-binding_dom"/>
</dbReference>
<dbReference type="PROSITE" id="PS00792">
    <property type="entry name" value="DHPS_1"/>
    <property type="match status" value="1"/>
</dbReference>
<organism evidence="14 15">
    <name type="scientific">Alicyclobacillus dauci</name>
    <dbReference type="NCBI Taxonomy" id="1475485"/>
    <lineage>
        <taxon>Bacteria</taxon>
        <taxon>Bacillati</taxon>
        <taxon>Bacillota</taxon>
        <taxon>Bacilli</taxon>
        <taxon>Bacillales</taxon>
        <taxon>Alicyclobacillaceae</taxon>
        <taxon>Alicyclobacillus</taxon>
    </lineage>
</organism>
<dbReference type="InterPro" id="IPR011005">
    <property type="entry name" value="Dihydropteroate_synth-like_sf"/>
</dbReference>
<name>A0ABY6Z386_9BACL</name>
<dbReference type="PROSITE" id="PS50972">
    <property type="entry name" value="PTERIN_BINDING"/>
    <property type="match status" value="1"/>
</dbReference>
<evidence type="ECO:0000256" key="11">
    <source>
        <dbReference type="ARBA" id="ARBA00030193"/>
    </source>
</evidence>
<dbReference type="Pfam" id="PF00809">
    <property type="entry name" value="Pterin_bind"/>
    <property type="match status" value="1"/>
</dbReference>
<protein>
    <recommendedName>
        <fullName evidence="6 12">Dihydropteroate synthase</fullName>
        <shortName evidence="12">DHPS</shortName>
        <ecNumber evidence="5 12">2.5.1.15</ecNumber>
    </recommendedName>
    <alternativeName>
        <fullName evidence="11 12">Dihydropteroate pyrophosphorylase</fullName>
    </alternativeName>
</protein>
<dbReference type="SUPFAM" id="SSF51717">
    <property type="entry name" value="Dihydropteroate synthetase-like"/>
    <property type="match status" value="1"/>
</dbReference>
<dbReference type="EMBL" id="CP104064">
    <property type="protein sequence ID" value="WAH37354.1"/>
    <property type="molecule type" value="Genomic_DNA"/>
</dbReference>
<dbReference type="PANTHER" id="PTHR20941">
    <property type="entry name" value="FOLATE SYNTHESIS PROTEINS"/>
    <property type="match status" value="1"/>
</dbReference>
<keyword evidence="7 12" id="KW-0808">Transferase</keyword>
<evidence type="ECO:0000256" key="9">
    <source>
        <dbReference type="ARBA" id="ARBA00022842"/>
    </source>
</evidence>
<proteinExistence type="inferred from homology"/>
<dbReference type="InterPro" id="IPR045031">
    <property type="entry name" value="DHP_synth-like"/>
</dbReference>
<evidence type="ECO:0000256" key="12">
    <source>
        <dbReference type="RuleBase" id="RU361205"/>
    </source>
</evidence>
<dbReference type="Proteomes" id="UP001164803">
    <property type="component" value="Chromosome"/>
</dbReference>
<dbReference type="PANTHER" id="PTHR20941:SF1">
    <property type="entry name" value="FOLIC ACID SYNTHESIS PROTEIN FOL1"/>
    <property type="match status" value="1"/>
</dbReference>
<dbReference type="InterPro" id="IPR006390">
    <property type="entry name" value="DHP_synth_dom"/>
</dbReference>
<keyword evidence="15" id="KW-1185">Reference proteome</keyword>
<comment type="pathway">
    <text evidence="3 12">Cofactor biosynthesis; tetrahydrofolate biosynthesis; 7,8-dihydrofolate from 2-amino-4-hydroxy-6-hydroxymethyl-7,8-dihydropteridine diphosphate and 4-aminobenzoate: step 1/2.</text>
</comment>
<comment type="catalytic activity">
    <reaction evidence="1">
        <text>(7,8-dihydropterin-6-yl)methyl diphosphate + 4-aminobenzoate = 7,8-dihydropteroate + diphosphate</text>
        <dbReference type="Rhea" id="RHEA:19949"/>
        <dbReference type="ChEBI" id="CHEBI:17836"/>
        <dbReference type="ChEBI" id="CHEBI:17839"/>
        <dbReference type="ChEBI" id="CHEBI:33019"/>
        <dbReference type="ChEBI" id="CHEBI:72950"/>
        <dbReference type="EC" id="2.5.1.15"/>
    </reaction>
</comment>
<dbReference type="NCBIfam" id="TIGR01496">
    <property type="entry name" value="DHPS"/>
    <property type="match status" value="1"/>
</dbReference>
<evidence type="ECO:0000313" key="14">
    <source>
        <dbReference type="EMBL" id="WAH37354.1"/>
    </source>
</evidence>
<keyword evidence="10 12" id="KW-0289">Folate biosynthesis</keyword>
<accession>A0ABY6Z386</accession>
<keyword evidence="8 12" id="KW-0479">Metal-binding</keyword>
<dbReference type="EC" id="2.5.1.15" evidence="5 12"/>
<dbReference type="PROSITE" id="PS00793">
    <property type="entry name" value="DHPS_2"/>
    <property type="match status" value="1"/>
</dbReference>
<comment type="cofactor">
    <cofactor evidence="2 12">
        <name>Mg(2+)</name>
        <dbReference type="ChEBI" id="CHEBI:18420"/>
    </cofactor>
</comment>
<dbReference type="GO" id="GO:0004156">
    <property type="term" value="F:dihydropteroate synthase activity"/>
    <property type="evidence" value="ECO:0007669"/>
    <property type="project" value="UniProtKB-EC"/>
</dbReference>
<gene>
    <name evidence="14" type="primary">folP</name>
    <name evidence="14" type="ORF">NZD86_02065</name>
</gene>
<evidence type="ECO:0000256" key="6">
    <source>
        <dbReference type="ARBA" id="ARBA00016919"/>
    </source>
</evidence>
<evidence type="ECO:0000256" key="3">
    <source>
        <dbReference type="ARBA" id="ARBA00004763"/>
    </source>
</evidence>
<reference evidence="14" key="1">
    <citation type="submission" date="2022-08" db="EMBL/GenBank/DDBJ databases">
        <title>Alicyclobacillus dauci DSM2870, complete genome.</title>
        <authorList>
            <person name="Wang Q."/>
            <person name="Cai R."/>
            <person name="Wang Z."/>
        </authorList>
    </citation>
    <scope>NUCLEOTIDE SEQUENCE</scope>
    <source>
        <strain evidence="14">DSM 28700</strain>
    </source>
</reference>
<dbReference type="CDD" id="cd00739">
    <property type="entry name" value="DHPS"/>
    <property type="match status" value="1"/>
</dbReference>
<evidence type="ECO:0000256" key="10">
    <source>
        <dbReference type="ARBA" id="ARBA00022909"/>
    </source>
</evidence>
<evidence type="ECO:0000256" key="8">
    <source>
        <dbReference type="ARBA" id="ARBA00022723"/>
    </source>
</evidence>